<dbReference type="EMBL" id="CP000789">
    <property type="protein sequence ID" value="ABU71284.1"/>
    <property type="molecule type" value="Genomic_DNA"/>
</dbReference>
<dbReference type="KEGG" id="vha:VIBHAR_02322"/>
<dbReference type="PATRIC" id="fig|338187.36.peg.2247"/>
<dbReference type="Proteomes" id="UP000008152">
    <property type="component" value="Chromosome I"/>
</dbReference>
<accession>A7MWG5</accession>
<evidence type="ECO:0000313" key="1">
    <source>
        <dbReference type="EMBL" id="ABU71284.1"/>
    </source>
</evidence>
<reference evidence="1 2" key="1">
    <citation type="submission" date="2007-08" db="EMBL/GenBank/DDBJ databases">
        <authorList>
            <consortium name="The Vibrio harveyi Genome Sequencing Project"/>
            <person name="Bassler B."/>
            <person name="Clifton S.W."/>
            <person name="Fulton L."/>
            <person name="Delehaunty K."/>
            <person name="Fronick C."/>
            <person name="Harrison M."/>
            <person name="Markivic C."/>
            <person name="Fulton R."/>
            <person name="Tin-Wollam A.-M."/>
            <person name="Shah N."/>
            <person name="Pepin K."/>
            <person name="Nash W."/>
            <person name="Thiruvilangam P."/>
            <person name="Bhonagiri V."/>
            <person name="Waters C."/>
            <person name="Tu K.C."/>
            <person name="Irgon J."/>
            <person name="Wilson R.K."/>
        </authorList>
    </citation>
    <scope>NUCLEOTIDE SEQUENCE [LARGE SCALE GENOMIC DNA]</scope>
    <source>
        <strain evidence="2">ATCC BAA-1116 / BB120</strain>
    </source>
</reference>
<evidence type="ECO:0000313" key="2">
    <source>
        <dbReference type="Proteomes" id="UP000008152"/>
    </source>
</evidence>
<dbReference type="AlphaFoldDB" id="A7MWG5"/>
<gene>
    <name evidence="1" type="ordered locus">VIBHAR_02322</name>
</gene>
<organism evidence="1 2">
    <name type="scientific">Vibrio campbellii (strain ATCC BAA-1116)</name>
    <dbReference type="NCBI Taxonomy" id="2902295"/>
    <lineage>
        <taxon>Bacteria</taxon>
        <taxon>Pseudomonadati</taxon>
        <taxon>Pseudomonadota</taxon>
        <taxon>Gammaproteobacteria</taxon>
        <taxon>Vibrionales</taxon>
        <taxon>Vibrionaceae</taxon>
        <taxon>Vibrio</taxon>
    </lineage>
</organism>
<dbReference type="Gene3D" id="3.40.50.1220">
    <property type="entry name" value="TPP-binding domain"/>
    <property type="match status" value="1"/>
</dbReference>
<name>A7MWG5_VIBC1</name>
<dbReference type="SUPFAM" id="SSF52467">
    <property type="entry name" value="DHS-like NAD/FAD-binding domain"/>
    <property type="match status" value="1"/>
</dbReference>
<dbReference type="Pfam" id="PF13289">
    <property type="entry name" value="SIR2_2"/>
    <property type="match status" value="1"/>
</dbReference>
<sequence length="888" mass="103270">MLLVVNLLNWIMLFMKSTRLNEIQEHKIKSESELIFFIKNRISDRIPNYSLLLGSGCSVTSDIGTGLDLVEQWKKEYFNLVFPDNDYCENKLKEHLSTQTSWYKECNEYSSFFEKIYHLPVQRRKFIQSQVDGKIPSIGYAYLVSLCDKNNKYFDTIYTTNFDDLINDSFYQFGQDRPILCAHDSSVTSLSTHTERPKIIKLHGDYLYDGIKSTNNETVTLDKNTEAKFREFSKDFGLIVLGYAGNDDSVMNCISNLLSEDSEADYFENGIYWCVRKNDKISDKLKVLLNNSDKVFLVEIEGFDEFMAKVNTTVKNDISILNEFNETKKDKIINNFVEDKYNLTKNDTIKKDIASLKKKNTQKDILEYIIDFNSNESLNMSINDSEFKSLLNIDKNIKSEDFANAKSTCLRYLSDDISIDFRKKILDRLISINKLQGPDYELDAIRFSDELIKTDEFESQYLIRKAFLYSDLVKRVDALMEGYDKFNNESFYLNRLSQCIIDIIESKVKSIYTLAQAKEFLEQSLRINPTIKNKANSLLLDVLSLEYKECSNKDSKEKIKEKANKIVTDFKVNNHSIEFFKLKLHSFIDTELTSDSKQMISDLLSVRNFSNSSKKVELEKLIASSLLSLRFKKGGDYKSDFEDVINADEFKESNSVHFLVSRLFYFSYISLNKNLAFELINKIKSMEESSTYYDIITSIFVDIFQSVEDATIYLEFVKNSISLSDYYKELSELLLANGEYKESLANLETAYLRGMKKDEYIIFKSFLFLVSERYSDVIHLVDCTNVDEESADILEINKQFSLKSLGKSIDESKLYEIISKSGKSKSSESYELTSDKWICANIILDKNKQYNRHITDNIEHYPGLYYRYERWPIIKVPDMKKKGLKLAS</sequence>
<protein>
    <submittedName>
        <fullName evidence="1">Uncharacterized protein</fullName>
    </submittedName>
</protein>
<dbReference type="InterPro" id="IPR029035">
    <property type="entry name" value="DHS-like_NAD/FAD-binding_dom"/>
</dbReference>
<proteinExistence type="predicted"/>